<accession>A0A4U2PV74</accession>
<evidence type="ECO:0008006" key="4">
    <source>
        <dbReference type="Google" id="ProtNLM"/>
    </source>
</evidence>
<name>A0A4U2PV74_9BACL</name>
<feature type="compositionally biased region" description="Basic residues" evidence="1">
    <location>
        <begin position="62"/>
        <end position="80"/>
    </location>
</feature>
<feature type="region of interest" description="Disordered" evidence="1">
    <location>
        <begin position="59"/>
        <end position="80"/>
    </location>
</feature>
<sequence length="80" mass="9073">MSHCPNEPIVCPPIQFVNHQFYPQVVPVVHPIEIINQAHIIPVPHHVFPVTVKDPGDPCCHTRSHTRSNGKRQVRSSSKR</sequence>
<evidence type="ECO:0000256" key="1">
    <source>
        <dbReference type="SAM" id="MobiDB-lite"/>
    </source>
</evidence>
<dbReference type="AlphaFoldDB" id="A0A4U2PV74"/>
<gene>
    <name evidence="2" type="ORF">C1I60_23080</name>
</gene>
<protein>
    <recommendedName>
        <fullName evidence="4">Spore coat protein D</fullName>
    </recommendedName>
</protein>
<dbReference type="Proteomes" id="UP000308114">
    <property type="component" value="Unassembled WGS sequence"/>
</dbReference>
<proteinExistence type="predicted"/>
<organism evidence="2 3">
    <name type="scientific">Paenibacillus terrae</name>
    <dbReference type="NCBI Taxonomy" id="159743"/>
    <lineage>
        <taxon>Bacteria</taxon>
        <taxon>Bacillati</taxon>
        <taxon>Bacillota</taxon>
        <taxon>Bacilli</taxon>
        <taxon>Bacillales</taxon>
        <taxon>Paenibacillaceae</taxon>
        <taxon>Paenibacillus</taxon>
    </lineage>
</organism>
<reference evidence="2 3" key="1">
    <citation type="submission" date="2018-01" db="EMBL/GenBank/DDBJ databases">
        <title>Bacillales members from the olive rhizosphere are effective biological control agents against Verticillium dahliae.</title>
        <authorList>
            <person name="Gomez-Lama C."/>
            <person name="Legarda G."/>
            <person name="Ruano-Rosa D."/>
            <person name="Pizarro-Tobias P."/>
            <person name="Valverde-Corredor A."/>
            <person name="Niqui J.L."/>
            <person name="Trivino J.C."/>
            <person name="Roca A."/>
            <person name="Mercado-Blanco J."/>
        </authorList>
    </citation>
    <scope>NUCLEOTIDE SEQUENCE [LARGE SCALE GENOMIC DNA]</scope>
    <source>
        <strain evidence="2 3">PIC167</strain>
    </source>
</reference>
<evidence type="ECO:0000313" key="3">
    <source>
        <dbReference type="Proteomes" id="UP000308114"/>
    </source>
</evidence>
<comment type="caution">
    <text evidence="2">The sequence shown here is derived from an EMBL/GenBank/DDBJ whole genome shotgun (WGS) entry which is preliminary data.</text>
</comment>
<evidence type="ECO:0000313" key="2">
    <source>
        <dbReference type="EMBL" id="TKH42176.1"/>
    </source>
</evidence>
<dbReference type="RefSeq" id="WP_137063801.1">
    <property type="nucleotide sequence ID" value="NZ_PNXQ01000016.1"/>
</dbReference>
<dbReference type="EMBL" id="PNXQ01000016">
    <property type="protein sequence ID" value="TKH42176.1"/>
    <property type="molecule type" value="Genomic_DNA"/>
</dbReference>